<dbReference type="Gene3D" id="3.30.300.30">
    <property type="match status" value="1"/>
</dbReference>
<feature type="domain" description="AMP-binding enzyme C-terminal" evidence="6">
    <location>
        <begin position="463"/>
        <end position="539"/>
    </location>
</feature>
<evidence type="ECO:0000256" key="3">
    <source>
        <dbReference type="ARBA" id="ARBA00022598"/>
    </source>
</evidence>
<dbReference type="PANTHER" id="PTHR24096">
    <property type="entry name" value="LONG-CHAIN-FATTY-ACID--COA LIGASE"/>
    <property type="match status" value="1"/>
</dbReference>
<name>A0A9Q0M538_BLOTA</name>
<evidence type="ECO:0000256" key="4">
    <source>
        <dbReference type="ARBA" id="ARBA00023140"/>
    </source>
</evidence>
<dbReference type="SUPFAM" id="SSF56801">
    <property type="entry name" value="Acetyl-CoA synthetase-like"/>
    <property type="match status" value="1"/>
</dbReference>
<dbReference type="GO" id="GO:0005777">
    <property type="term" value="C:peroxisome"/>
    <property type="evidence" value="ECO:0007669"/>
    <property type="project" value="UniProtKB-SubCell"/>
</dbReference>
<dbReference type="PANTHER" id="PTHR24096:SF149">
    <property type="entry name" value="AMP-BINDING DOMAIN-CONTAINING PROTEIN-RELATED"/>
    <property type="match status" value="1"/>
</dbReference>
<keyword evidence="3" id="KW-0436">Ligase</keyword>
<dbReference type="InterPro" id="IPR020845">
    <property type="entry name" value="AMP-binding_CS"/>
</dbReference>
<comment type="caution">
    <text evidence="7">The sequence shown here is derived from an EMBL/GenBank/DDBJ whole genome shotgun (WGS) entry which is preliminary data.</text>
</comment>
<keyword evidence="8" id="KW-1185">Reference proteome</keyword>
<dbReference type="Gene3D" id="3.40.50.12780">
    <property type="entry name" value="N-terminal domain of ligase-like"/>
    <property type="match status" value="1"/>
</dbReference>
<evidence type="ECO:0000313" key="8">
    <source>
        <dbReference type="Proteomes" id="UP001142055"/>
    </source>
</evidence>
<dbReference type="GO" id="GO:0016405">
    <property type="term" value="F:CoA-ligase activity"/>
    <property type="evidence" value="ECO:0007669"/>
    <property type="project" value="TreeGrafter"/>
</dbReference>
<keyword evidence="4" id="KW-0576">Peroxisome</keyword>
<gene>
    <name evidence="7" type="ORF">RDWZM_008794</name>
</gene>
<organism evidence="7 8">
    <name type="scientific">Blomia tropicalis</name>
    <name type="common">Mite</name>
    <dbReference type="NCBI Taxonomy" id="40697"/>
    <lineage>
        <taxon>Eukaryota</taxon>
        <taxon>Metazoa</taxon>
        <taxon>Ecdysozoa</taxon>
        <taxon>Arthropoda</taxon>
        <taxon>Chelicerata</taxon>
        <taxon>Arachnida</taxon>
        <taxon>Acari</taxon>
        <taxon>Acariformes</taxon>
        <taxon>Sarcoptiformes</taxon>
        <taxon>Astigmata</taxon>
        <taxon>Glycyphagoidea</taxon>
        <taxon>Echimyopodidae</taxon>
        <taxon>Blomia</taxon>
    </lineage>
</organism>
<evidence type="ECO:0000256" key="1">
    <source>
        <dbReference type="ARBA" id="ARBA00004275"/>
    </source>
</evidence>
<dbReference type="Pfam" id="PF13193">
    <property type="entry name" value="AMP-binding_C"/>
    <property type="match status" value="1"/>
</dbReference>
<evidence type="ECO:0000256" key="2">
    <source>
        <dbReference type="ARBA" id="ARBA00006432"/>
    </source>
</evidence>
<evidence type="ECO:0000259" key="6">
    <source>
        <dbReference type="Pfam" id="PF13193"/>
    </source>
</evidence>
<comment type="subcellular location">
    <subcellularLocation>
        <location evidence="1">Peroxisome</location>
    </subcellularLocation>
</comment>
<evidence type="ECO:0000259" key="5">
    <source>
        <dbReference type="Pfam" id="PF00501"/>
    </source>
</evidence>
<proteinExistence type="inferred from homology"/>
<dbReference type="InterPro" id="IPR045851">
    <property type="entry name" value="AMP-bd_C_sf"/>
</dbReference>
<dbReference type="Proteomes" id="UP001142055">
    <property type="component" value="Chromosome 3"/>
</dbReference>
<dbReference type="OMA" id="EADRRIW"/>
<dbReference type="Pfam" id="PF00501">
    <property type="entry name" value="AMP-binding"/>
    <property type="match status" value="1"/>
</dbReference>
<dbReference type="EMBL" id="JAPWDV010000003">
    <property type="protein sequence ID" value="KAJ6217637.1"/>
    <property type="molecule type" value="Genomic_DNA"/>
</dbReference>
<dbReference type="InterPro" id="IPR042099">
    <property type="entry name" value="ANL_N_sf"/>
</dbReference>
<accession>A0A9Q0M538</accession>
<comment type="similarity">
    <text evidence="2">Belongs to the ATP-dependent AMP-binding enzyme family.</text>
</comment>
<dbReference type="InterPro" id="IPR025110">
    <property type="entry name" value="AMP-bd_C"/>
</dbReference>
<reference evidence="7" key="1">
    <citation type="submission" date="2022-12" db="EMBL/GenBank/DDBJ databases">
        <title>Genome assemblies of Blomia tropicalis.</title>
        <authorList>
            <person name="Cui Y."/>
        </authorList>
    </citation>
    <scope>NUCLEOTIDE SEQUENCE</scope>
    <source>
        <tissue evidence="7">Adult mites</tissue>
    </source>
</reference>
<dbReference type="PROSITE" id="PS00455">
    <property type="entry name" value="AMP_BINDING"/>
    <property type="match status" value="1"/>
</dbReference>
<feature type="domain" description="AMP-dependent synthetase/ligase" evidence="5">
    <location>
        <begin position="36"/>
        <end position="412"/>
    </location>
</feature>
<dbReference type="AlphaFoldDB" id="A0A9Q0M538"/>
<dbReference type="InterPro" id="IPR000873">
    <property type="entry name" value="AMP-dep_synth/lig_dom"/>
</dbReference>
<evidence type="ECO:0000313" key="7">
    <source>
        <dbReference type="EMBL" id="KAJ6217637.1"/>
    </source>
</evidence>
<protein>
    <submittedName>
        <fullName evidence="7">Uncharacterized protein</fullName>
    </submittedName>
</protein>
<sequence>MDLQPSDNILKSSSPSFEIPSISIAEYYVEQTKKFDSNQLAIIDHIHNEQITFNELHIRAQSFANGLLKKGIGKNDFVIFFADNHLEYIVSMLGVIYLGIPFSHVKSANGAYELAGQIIDAKGTVLVLNKTKIPILLQMVDNSEYSQALNCLNHLVLIGNDQINDFGEKINKTTLTYAELVSAIENLPKIPYFPFNNMETEPFMIFYTSGTTGKPKGAIYSNRSYLSWLINLKMKKDFRGKRTLISNPLGHVSGKCYSLLALLDGLTVVLLDSSCSIDDMLKAVEKYQVNHLIFGANHAADLANTDFEKIYNLKSLELMKYGSTKISGDLLIRIKNKYNVKMFEVYGSTEFWGHLEYKDWSQLDENFVPHSLGSVAPNVEMKIIDLETGKALPPHQNGEVCFRGPNCFVGYLNNPSATKETIDDEGWYHSGDIGYYDENGHLFVADRIKELIKFRLWTVIPGEIELCIHQNPSVMAVCVVGVPHITDGNHIRAYVQLKEDAIVSEQELIDYIKDNMGFQKRLRAGVCFVPEIVRNQIGKVDKQYYKQLVKGELLTEQVE</sequence>